<feature type="signal peptide" evidence="1">
    <location>
        <begin position="1"/>
        <end position="16"/>
    </location>
</feature>
<sequence>MTIVALLVGWVGVCSSHLELDPHPGPFLFCCCCLSVIEETSRRVREISLAHLLSLDNGWWWRPTPHTYTYAHTYIRA</sequence>
<name>A0A2M4B5J2_9DIPT</name>
<feature type="chain" id="PRO_5014915065" evidence="1">
    <location>
        <begin position="17"/>
        <end position="77"/>
    </location>
</feature>
<proteinExistence type="predicted"/>
<evidence type="ECO:0000313" key="2">
    <source>
        <dbReference type="EMBL" id="MBW48272.1"/>
    </source>
</evidence>
<dbReference type="AlphaFoldDB" id="A0A2M4B5J2"/>
<protein>
    <submittedName>
        <fullName evidence="2">Putative secreted protein</fullName>
    </submittedName>
</protein>
<evidence type="ECO:0000256" key="1">
    <source>
        <dbReference type="SAM" id="SignalP"/>
    </source>
</evidence>
<reference evidence="2" key="1">
    <citation type="submission" date="2018-01" db="EMBL/GenBank/DDBJ databases">
        <title>An insight into the sialome of Amazonian anophelines.</title>
        <authorList>
            <person name="Ribeiro J.M."/>
            <person name="Scarpassa V."/>
            <person name="Calvo E."/>
        </authorList>
    </citation>
    <scope>NUCLEOTIDE SEQUENCE</scope>
    <source>
        <tissue evidence="2">Salivary glands</tissue>
    </source>
</reference>
<dbReference type="EMBL" id="GGFK01014951">
    <property type="protein sequence ID" value="MBW48272.1"/>
    <property type="molecule type" value="Transcribed_RNA"/>
</dbReference>
<accession>A0A2M4B5J2</accession>
<keyword evidence="1" id="KW-0732">Signal</keyword>
<organism evidence="2">
    <name type="scientific">Anopheles triannulatus</name>
    <dbReference type="NCBI Taxonomy" id="58253"/>
    <lineage>
        <taxon>Eukaryota</taxon>
        <taxon>Metazoa</taxon>
        <taxon>Ecdysozoa</taxon>
        <taxon>Arthropoda</taxon>
        <taxon>Hexapoda</taxon>
        <taxon>Insecta</taxon>
        <taxon>Pterygota</taxon>
        <taxon>Neoptera</taxon>
        <taxon>Endopterygota</taxon>
        <taxon>Diptera</taxon>
        <taxon>Nematocera</taxon>
        <taxon>Culicoidea</taxon>
        <taxon>Culicidae</taxon>
        <taxon>Anophelinae</taxon>
        <taxon>Anopheles</taxon>
    </lineage>
</organism>